<name>A0A3D8I1J5_9HELI</name>
<accession>A0A3D8I1J5</accession>
<dbReference type="Proteomes" id="UP000256599">
    <property type="component" value="Unassembled WGS sequence"/>
</dbReference>
<proteinExistence type="predicted"/>
<sequence length="228" mass="26867">MDKSLVEFQQNLENLVSEERIKSYGSVEKHFENLYLVAKITPKIASIEIALRNILDFYLKQNNQDWILCSDSDMIKKMREDIQSKDKIILKHYQILSRLTLGNVIQIILEYKLQNKIFDLQEFDFALYSSSNRNFGIINEQKVDFSNIDKVNIVLSLLQNIRNRGFHWENLLKVRESKGKYFPRITTKQNKTFIGIEPIHICLFLDDLLKVFNKDMVKLTDFKGLKGI</sequence>
<organism evidence="1 2">
    <name type="scientific">Helicobacter marmotae</name>
    <dbReference type="NCBI Taxonomy" id="152490"/>
    <lineage>
        <taxon>Bacteria</taxon>
        <taxon>Pseudomonadati</taxon>
        <taxon>Campylobacterota</taxon>
        <taxon>Epsilonproteobacteria</taxon>
        <taxon>Campylobacterales</taxon>
        <taxon>Helicobacteraceae</taxon>
        <taxon>Helicobacter</taxon>
    </lineage>
</organism>
<dbReference type="AlphaFoldDB" id="A0A3D8I1J5"/>
<protein>
    <recommendedName>
        <fullName evidence="3">CAAX protease</fullName>
    </recommendedName>
</protein>
<keyword evidence="2" id="KW-1185">Reference proteome</keyword>
<reference evidence="1 2" key="1">
    <citation type="submission" date="2018-04" db="EMBL/GenBank/DDBJ databases">
        <title>Novel Campyloabacter and Helicobacter Species and Strains.</title>
        <authorList>
            <person name="Mannion A.J."/>
            <person name="Shen Z."/>
            <person name="Fox J.G."/>
        </authorList>
    </citation>
    <scope>NUCLEOTIDE SEQUENCE [LARGE SCALE GENOMIC DNA]</scope>
    <source>
        <strain evidence="1 2">MIT 98-6070</strain>
    </source>
</reference>
<dbReference type="RefSeq" id="WP_104700507.1">
    <property type="nucleotide sequence ID" value="NZ_FZPP01000035.1"/>
</dbReference>
<comment type="caution">
    <text evidence="1">The sequence shown here is derived from an EMBL/GenBank/DDBJ whole genome shotgun (WGS) entry which is preliminary data.</text>
</comment>
<gene>
    <name evidence="1" type="ORF">CQA63_08350</name>
</gene>
<evidence type="ECO:0000313" key="1">
    <source>
        <dbReference type="EMBL" id="RDU59010.1"/>
    </source>
</evidence>
<dbReference type="EMBL" id="NXLR01000021">
    <property type="protein sequence ID" value="RDU59010.1"/>
    <property type="molecule type" value="Genomic_DNA"/>
</dbReference>
<evidence type="ECO:0000313" key="2">
    <source>
        <dbReference type="Proteomes" id="UP000256599"/>
    </source>
</evidence>
<dbReference type="OrthoDB" id="5355820at2"/>
<evidence type="ECO:0008006" key="3">
    <source>
        <dbReference type="Google" id="ProtNLM"/>
    </source>
</evidence>